<protein>
    <submittedName>
        <fullName evidence="2">Uncharacterized protein</fullName>
    </submittedName>
</protein>
<dbReference type="Proteomes" id="UP000472274">
    <property type="component" value="Unplaced"/>
</dbReference>
<evidence type="ECO:0000313" key="3">
    <source>
        <dbReference type="Proteomes" id="UP000472274"/>
    </source>
</evidence>
<name>A0A674I379_9SAUR</name>
<keyword evidence="1" id="KW-0472">Membrane</keyword>
<keyword evidence="1" id="KW-0812">Transmembrane</keyword>
<proteinExistence type="predicted"/>
<sequence length="121" mass="13525">DQSAGQFHCKFCPHKGGLECSLSFIPKNKQTEQRSPAVAGSIEAPYIYSALNPAWEELQAAVTVHCGETEKKLKSLSTNMTGEIQQRVFQVLNVPINFLFCFAMIFLLMYTGPETHRTDVL</sequence>
<keyword evidence="1" id="KW-1133">Transmembrane helix</keyword>
<dbReference type="InParanoid" id="A0A674I379"/>
<reference evidence="2" key="2">
    <citation type="submission" date="2025-09" db="UniProtKB">
        <authorList>
            <consortium name="Ensembl"/>
        </authorList>
    </citation>
    <scope>IDENTIFICATION</scope>
</reference>
<reference evidence="2" key="1">
    <citation type="submission" date="2025-08" db="UniProtKB">
        <authorList>
            <consortium name="Ensembl"/>
        </authorList>
    </citation>
    <scope>IDENTIFICATION</scope>
</reference>
<evidence type="ECO:0000313" key="2">
    <source>
        <dbReference type="Ensembl" id="ENSTMTP00000002528.1"/>
    </source>
</evidence>
<organism evidence="2 3">
    <name type="scientific">Terrapene triunguis</name>
    <name type="common">Three-toed box turtle</name>
    <dbReference type="NCBI Taxonomy" id="2587831"/>
    <lineage>
        <taxon>Eukaryota</taxon>
        <taxon>Metazoa</taxon>
        <taxon>Chordata</taxon>
        <taxon>Craniata</taxon>
        <taxon>Vertebrata</taxon>
        <taxon>Euteleostomi</taxon>
        <taxon>Archelosauria</taxon>
        <taxon>Testudinata</taxon>
        <taxon>Testudines</taxon>
        <taxon>Cryptodira</taxon>
        <taxon>Durocryptodira</taxon>
        <taxon>Testudinoidea</taxon>
        <taxon>Emydidae</taxon>
        <taxon>Terrapene</taxon>
    </lineage>
</organism>
<evidence type="ECO:0000256" key="1">
    <source>
        <dbReference type="SAM" id="Phobius"/>
    </source>
</evidence>
<accession>A0A674I379</accession>
<dbReference type="AlphaFoldDB" id="A0A674I379"/>
<dbReference type="Ensembl" id="ENSTMTT00000002624.1">
    <property type="protein sequence ID" value="ENSTMTP00000002528.1"/>
    <property type="gene ID" value="ENSTMTG00000001977.1"/>
</dbReference>
<feature type="transmembrane region" description="Helical" evidence="1">
    <location>
        <begin position="88"/>
        <end position="111"/>
    </location>
</feature>
<keyword evidence="3" id="KW-1185">Reference proteome</keyword>